<dbReference type="EMBL" id="NMUH01010377">
    <property type="protein sequence ID" value="MQM20920.1"/>
    <property type="molecule type" value="Genomic_DNA"/>
</dbReference>
<dbReference type="PANTHER" id="PTHR14795:SF6">
    <property type="entry name" value="METALLOPHOSPHOESTERASE-RELATED"/>
    <property type="match status" value="1"/>
</dbReference>
<keyword evidence="1" id="KW-0812">Transmembrane</keyword>
<dbReference type="InterPro" id="IPR056230">
    <property type="entry name" value="TMEM62_C"/>
</dbReference>
<feature type="domain" description="TMEM62 Ig-like" evidence="2">
    <location>
        <begin position="146"/>
        <end position="264"/>
    </location>
</feature>
<evidence type="ECO:0000313" key="5">
    <source>
        <dbReference type="Proteomes" id="UP000652761"/>
    </source>
</evidence>
<feature type="transmembrane region" description="Helical" evidence="1">
    <location>
        <begin position="483"/>
        <end position="501"/>
    </location>
</feature>
<comment type="caution">
    <text evidence="4">The sequence shown here is derived from an EMBL/GenBank/DDBJ whole genome shotgun (WGS) entry which is preliminary data.</text>
</comment>
<feature type="transmembrane region" description="Helical" evidence="1">
    <location>
        <begin position="285"/>
        <end position="303"/>
    </location>
</feature>
<evidence type="ECO:0008006" key="6">
    <source>
        <dbReference type="Google" id="ProtNLM"/>
    </source>
</evidence>
<organism evidence="4 5">
    <name type="scientific">Colocasia esculenta</name>
    <name type="common">Wild taro</name>
    <name type="synonym">Arum esculentum</name>
    <dbReference type="NCBI Taxonomy" id="4460"/>
    <lineage>
        <taxon>Eukaryota</taxon>
        <taxon>Viridiplantae</taxon>
        <taxon>Streptophyta</taxon>
        <taxon>Embryophyta</taxon>
        <taxon>Tracheophyta</taxon>
        <taxon>Spermatophyta</taxon>
        <taxon>Magnoliopsida</taxon>
        <taxon>Liliopsida</taxon>
        <taxon>Araceae</taxon>
        <taxon>Aroideae</taxon>
        <taxon>Colocasieae</taxon>
        <taxon>Colocasia</taxon>
    </lineage>
</organism>
<name>A0A843XP97_COLES</name>
<dbReference type="InterPro" id="IPR029052">
    <property type="entry name" value="Metallo-depent_PP-like"/>
</dbReference>
<gene>
    <name evidence="4" type="ORF">Taro_053949</name>
</gene>
<evidence type="ECO:0000259" key="3">
    <source>
        <dbReference type="Pfam" id="PF24394"/>
    </source>
</evidence>
<protein>
    <recommendedName>
        <fullName evidence="6">Metallophosphoesterase</fullName>
    </recommendedName>
</protein>
<dbReference type="Pfam" id="PF24394">
    <property type="entry name" value="TMEM62_C"/>
    <property type="match status" value="1"/>
</dbReference>
<dbReference type="OrthoDB" id="27234at2759"/>
<dbReference type="AlphaFoldDB" id="A0A843XP97"/>
<accession>A0A843XP97</accession>
<evidence type="ECO:0000259" key="2">
    <source>
        <dbReference type="Pfam" id="PF24384"/>
    </source>
</evidence>
<keyword evidence="1" id="KW-1133">Transmembrane helix</keyword>
<proteinExistence type="predicted"/>
<dbReference type="PANTHER" id="PTHR14795">
    <property type="entry name" value="HELICASE RELATED"/>
    <property type="match status" value="1"/>
</dbReference>
<reference evidence="4" key="1">
    <citation type="submission" date="2017-07" db="EMBL/GenBank/DDBJ databases">
        <title>Taro Niue Genome Assembly and Annotation.</title>
        <authorList>
            <person name="Atibalentja N."/>
            <person name="Keating K."/>
            <person name="Fields C.J."/>
        </authorList>
    </citation>
    <scope>NUCLEOTIDE SEQUENCE</scope>
    <source>
        <strain evidence="4">Niue_2</strain>
        <tissue evidence="4">Leaf</tissue>
    </source>
</reference>
<keyword evidence="5" id="KW-1185">Reference proteome</keyword>
<feature type="transmembrane region" description="Helical" evidence="1">
    <location>
        <begin position="351"/>
        <end position="370"/>
    </location>
</feature>
<feature type="transmembrane region" description="Helical" evidence="1">
    <location>
        <begin position="513"/>
        <end position="532"/>
    </location>
</feature>
<keyword evidence="1" id="KW-0472">Membrane</keyword>
<evidence type="ECO:0000256" key="1">
    <source>
        <dbReference type="SAM" id="Phobius"/>
    </source>
</evidence>
<feature type="transmembrane region" description="Helical" evidence="1">
    <location>
        <begin position="410"/>
        <end position="430"/>
    </location>
</feature>
<dbReference type="Proteomes" id="UP000652761">
    <property type="component" value="Unassembled WGS sequence"/>
</dbReference>
<dbReference type="Pfam" id="PF24384">
    <property type="entry name" value="Ig_TMM62"/>
    <property type="match status" value="1"/>
</dbReference>
<feature type="domain" description="TMEM62 C-terminal" evidence="3">
    <location>
        <begin position="288"/>
        <end position="516"/>
    </location>
</feature>
<dbReference type="InterPro" id="IPR056229">
    <property type="entry name" value="Ig_TMM62"/>
</dbReference>
<dbReference type="SUPFAM" id="SSF56300">
    <property type="entry name" value="Metallo-dependent phosphatases"/>
    <property type="match status" value="1"/>
</dbReference>
<sequence length="534" mass="60658">MFVGIDDTMTVGLRGPANFFGHPTDERIKALELELQYWDAEPDALKTKIVFGHFPMSFTASSESGKRYESVFSTRSVSAYLCGHLHAKVSKQLWRLHTIKGAFERQFWEWELGDWKESRLMRILAIDQGDVSFLDIKLNSHGHQDDFPTTVLITYPIDSRSMSQVRPDDWVARNDINVVVFSVHPICNVTAKVYDSLRAFKAVEEIPLQLAANSFTSQPLFSAKWNAENYKSVSASRYWLQVFALDVHGKETASTLRPFSVEGKSAHLSTAWLTRLVFYVQWEKFYPVLLWSNIMFLVILLLLPKITVHFVGNNSSYRRWSTSIYVCSAAGQKRPLFWPMWFLIEGSRNKIIWFALVSYLACLLCLPWFWGYATSVDQDLATMSIRGWMITPSGCPIRKKRMGTPDVMTVTLPFMYLVVTPLFLLIYSLLAERSAFFSYPSKEANCHGEIGRDGQCAFLLTPQSTEAEVTIGTSSICRSRTRIGLLSACAIFTYIYIKHFLAIGRAYGVGPVALSPAFVWAPPLFLATTLYLSQ</sequence>
<evidence type="ECO:0000313" key="4">
    <source>
        <dbReference type="EMBL" id="MQM20920.1"/>
    </source>
</evidence>